<comment type="function">
    <text evidence="1 10">Catalyzes the ATP-dependent condensation of GlcN-Ins and L-cysteine to form L-Cys-GlcN-Ins.</text>
</comment>
<dbReference type="Gene3D" id="3.40.50.620">
    <property type="entry name" value="HUPs"/>
    <property type="match status" value="1"/>
</dbReference>
<name>A0A2W2B6M8_9ACTN</name>
<keyword evidence="5 10" id="KW-0479">Metal-binding</keyword>
<dbReference type="PRINTS" id="PR00983">
    <property type="entry name" value="TRNASYNTHCYS"/>
</dbReference>
<dbReference type="CDD" id="cd00672">
    <property type="entry name" value="CysRS_core"/>
    <property type="match status" value="1"/>
</dbReference>
<feature type="short sequence motif" description="'ERGGDP' region" evidence="10">
    <location>
        <begin position="181"/>
        <end position="186"/>
    </location>
</feature>
<dbReference type="GO" id="GO:0006423">
    <property type="term" value="P:cysteinyl-tRNA aminoacylation"/>
    <property type="evidence" value="ECO:0007669"/>
    <property type="project" value="TreeGrafter"/>
</dbReference>
<feature type="binding site" evidence="10">
    <location>
        <position position="43"/>
    </location>
    <ligand>
        <name>Zn(2+)</name>
        <dbReference type="ChEBI" id="CHEBI:29105"/>
    </ligand>
</feature>
<dbReference type="GO" id="GO:0004817">
    <property type="term" value="F:cysteine-tRNA ligase activity"/>
    <property type="evidence" value="ECO:0007669"/>
    <property type="project" value="TreeGrafter"/>
</dbReference>
<evidence type="ECO:0000256" key="3">
    <source>
        <dbReference type="ARBA" id="ARBA00011245"/>
    </source>
</evidence>
<evidence type="ECO:0000256" key="5">
    <source>
        <dbReference type="ARBA" id="ARBA00022723"/>
    </source>
</evidence>
<evidence type="ECO:0000256" key="9">
    <source>
        <dbReference type="ARBA" id="ARBA00048350"/>
    </source>
</evidence>
<protein>
    <recommendedName>
        <fullName evidence="10">L-cysteine:1D-myo-inositol 2-amino-2-deoxy-alpha-D-glucopyranoside ligase</fullName>
        <shortName evidence="10">L-Cys:GlcN-Ins ligase</shortName>
        <ecNumber evidence="10">6.3.1.13</ecNumber>
    </recommendedName>
    <alternativeName>
        <fullName evidence="10">Mycothiol ligase</fullName>
        <shortName evidence="10">MSH ligase</shortName>
    </alternativeName>
</protein>
<keyword evidence="6 10" id="KW-0547">Nucleotide-binding</keyword>
<reference evidence="12 13" key="1">
    <citation type="submission" date="2018-01" db="EMBL/GenBank/DDBJ databases">
        <title>Draft genome sequence of Jiangella sp. GTF31.</title>
        <authorList>
            <person name="Sahin N."/>
            <person name="Ay H."/>
            <person name="Saygin H."/>
        </authorList>
    </citation>
    <scope>NUCLEOTIDE SEQUENCE [LARGE SCALE GENOMIC DNA]</scope>
    <source>
        <strain evidence="12 13">GTF31</strain>
    </source>
</reference>
<evidence type="ECO:0000313" key="13">
    <source>
        <dbReference type="Proteomes" id="UP000248764"/>
    </source>
</evidence>
<dbReference type="EC" id="6.3.1.13" evidence="10"/>
<evidence type="ECO:0000313" key="12">
    <source>
        <dbReference type="EMBL" id="PZF82935.1"/>
    </source>
</evidence>
<dbReference type="GO" id="GO:0005524">
    <property type="term" value="F:ATP binding"/>
    <property type="evidence" value="ECO:0007669"/>
    <property type="project" value="UniProtKB-KW"/>
</dbReference>
<dbReference type="Proteomes" id="UP000248764">
    <property type="component" value="Unassembled WGS sequence"/>
</dbReference>
<sequence>MRAWSSVDVPALPGRGLPVRLHDTATGAAGPLEPGPTATMYVCGITPYDATHLGHAATYVAFDLLNRAWRDAGHNVRYVQNITDIDDPLLERATETGQDWRELADEETRLFTEDMAWLRVLPPSAYVGAVEAIPLITRLILRMEPSVYEVDGDLYFSVRSDPAFGAVSRLPEDQMRALFAERGGDPDRPGKKDPLDPLVWLKARPGEPSWDSPFGAGRPGWHVECAAIAMEYLGVPFDVQGGGNDLIFPHHEMSASHAHVVAGAFATRYAHAGMVGLDGEKMSKSLGNLVFVSRLRADGVDPAAVRLALLSGHYRADREWTDGVLATATDRLAAWRAAVARPAGPDAAAVLAEVRDRLADDLDSPGALAAIDRWAATPGDDTEAPALVAATADALLGVALR</sequence>
<dbReference type="HAMAP" id="MF_01697">
    <property type="entry name" value="MshC"/>
    <property type="match status" value="1"/>
</dbReference>
<dbReference type="RefSeq" id="WP_111255435.1">
    <property type="nucleotide sequence ID" value="NZ_POTW01000031.1"/>
</dbReference>
<dbReference type="SUPFAM" id="SSF52374">
    <property type="entry name" value="Nucleotidylyl transferase"/>
    <property type="match status" value="1"/>
</dbReference>
<feature type="binding site" evidence="10">
    <location>
        <begin position="43"/>
        <end position="46"/>
    </location>
    <ligand>
        <name>L-cysteinyl-5'-AMP</name>
        <dbReference type="ChEBI" id="CHEBI:144924"/>
    </ligand>
</feature>
<dbReference type="InterPro" id="IPR014729">
    <property type="entry name" value="Rossmann-like_a/b/a_fold"/>
</dbReference>
<dbReference type="GO" id="GO:0035446">
    <property type="term" value="F:cysteine-glucosaminylinositol ligase activity"/>
    <property type="evidence" value="ECO:0007669"/>
    <property type="project" value="UniProtKB-UniRule"/>
</dbReference>
<dbReference type="FunFam" id="3.40.50.620:FF:000134">
    <property type="entry name" value="L-cysteine:1D-myo-inositol 2-amino-2-deoxy-alpha-D-glucopyranoside ligase"/>
    <property type="match status" value="1"/>
</dbReference>
<dbReference type="GO" id="GO:0008270">
    <property type="term" value="F:zinc ion binding"/>
    <property type="evidence" value="ECO:0007669"/>
    <property type="project" value="UniProtKB-UniRule"/>
</dbReference>
<keyword evidence="8 10" id="KW-0067">ATP-binding</keyword>
<keyword evidence="13" id="KW-1185">Reference proteome</keyword>
<evidence type="ECO:0000256" key="2">
    <source>
        <dbReference type="ARBA" id="ARBA00007723"/>
    </source>
</evidence>
<evidence type="ECO:0000256" key="4">
    <source>
        <dbReference type="ARBA" id="ARBA00022598"/>
    </source>
</evidence>
<feature type="binding site" evidence="10">
    <location>
        <position position="221"/>
    </location>
    <ligand>
        <name>L-cysteinyl-5'-AMP</name>
        <dbReference type="ChEBI" id="CHEBI:144924"/>
    </ligand>
</feature>
<evidence type="ECO:0000256" key="1">
    <source>
        <dbReference type="ARBA" id="ARBA00003679"/>
    </source>
</evidence>
<accession>A0A2W2B6M8</accession>
<comment type="caution">
    <text evidence="12">The sequence shown here is derived from an EMBL/GenBank/DDBJ whole genome shotgun (WGS) entry which is preliminary data.</text>
</comment>
<keyword evidence="4 10" id="KW-0436">Ligase</keyword>
<evidence type="ECO:0000256" key="6">
    <source>
        <dbReference type="ARBA" id="ARBA00022741"/>
    </source>
</evidence>
<evidence type="ECO:0000259" key="11">
    <source>
        <dbReference type="Pfam" id="PF01406"/>
    </source>
</evidence>
<comment type="cofactor">
    <cofactor evidence="10">
        <name>Zn(2+)</name>
        <dbReference type="ChEBI" id="CHEBI:29105"/>
    </cofactor>
    <text evidence="10">Binds 1 zinc ion per subunit.</text>
</comment>
<dbReference type="PANTHER" id="PTHR10890:SF3">
    <property type="entry name" value="CYSTEINE--TRNA LIGASE, CYTOPLASMIC"/>
    <property type="match status" value="1"/>
</dbReference>
<dbReference type="GO" id="GO:0010125">
    <property type="term" value="P:mycothiol biosynthetic process"/>
    <property type="evidence" value="ECO:0007669"/>
    <property type="project" value="UniProtKB-UniRule"/>
</dbReference>
<dbReference type="GO" id="GO:0005829">
    <property type="term" value="C:cytosol"/>
    <property type="evidence" value="ECO:0007669"/>
    <property type="project" value="TreeGrafter"/>
</dbReference>
<feature type="binding site" evidence="10">
    <location>
        <position position="225"/>
    </location>
    <ligand>
        <name>Zn(2+)</name>
        <dbReference type="ChEBI" id="CHEBI:29105"/>
    </ligand>
</feature>
<comment type="subunit">
    <text evidence="3 10">Monomer.</text>
</comment>
<evidence type="ECO:0000256" key="8">
    <source>
        <dbReference type="ARBA" id="ARBA00022840"/>
    </source>
</evidence>
<gene>
    <name evidence="10" type="primary">mshC</name>
    <name evidence="12" type="ORF">C1I92_14870</name>
</gene>
<feature type="binding site" evidence="10">
    <location>
        <begin position="81"/>
        <end position="83"/>
    </location>
    <ligand>
        <name>L-cysteinyl-5'-AMP</name>
        <dbReference type="ChEBI" id="CHEBI:144924"/>
    </ligand>
</feature>
<feature type="binding site" evidence="10">
    <location>
        <position position="275"/>
    </location>
    <ligand>
        <name>L-cysteinyl-5'-AMP</name>
        <dbReference type="ChEBI" id="CHEBI:144924"/>
    </ligand>
</feature>
<dbReference type="EMBL" id="POTW01000031">
    <property type="protein sequence ID" value="PZF82935.1"/>
    <property type="molecule type" value="Genomic_DNA"/>
</dbReference>
<dbReference type="Pfam" id="PF01406">
    <property type="entry name" value="tRNA-synt_1e"/>
    <property type="match status" value="1"/>
</dbReference>
<comment type="similarity">
    <text evidence="2 10">Belongs to the class-I aminoacyl-tRNA synthetase family. MshC subfamily.</text>
</comment>
<dbReference type="InterPro" id="IPR032678">
    <property type="entry name" value="tRNA-synt_1_cat_dom"/>
</dbReference>
<proteinExistence type="inferred from homology"/>
<evidence type="ECO:0000256" key="10">
    <source>
        <dbReference type="HAMAP-Rule" id="MF_01697"/>
    </source>
</evidence>
<comment type="catalytic activity">
    <reaction evidence="9 10">
        <text>1D-myo-inositol 2-amino-2-deoxy-alpha-D-glucopyranoside + L-cysteine + ATP = 1D-myo-inositol 2-(L-cysteinylamino)-2-deoxy-alpha-D-glucopyranoside + AMP + diphosphate + H(+)</text>
        <dbReference type="Rhea" id="RHEA:26176"/>
        <dbReference type="ChEBI" id="CHEBI:15378"/>
        <dbReference type="ChEBI" id="CHEBI:30616"/>
        <dbReference type="ChEBI" id="CHEBI:33019"/>
        <dbReference type="ChEBI" id="CHEBI:35235"/>
        <dbReference type="ChEBI" id="CHEBI:58886"/>
        <dbReference type="ChEBI" id="CHEBI:58887"/>
        <dbReference type="ChEBI" id="CHEBI:456215"/>
        <dbReference type="EC" id="6.3.1.13"/>
    </reaction>
</comment>
<dbReference type="InterPro" id="IPR024909">
    <property type="entry name" value="Cys-tRNA/MSH_ligase"/>
</dbReference>
<dbReference type="PANTHER" id="PTHR10890">
    <property type="entry name" value="CYSTEINYL-TRNA SYNTHETASE"/>
    <property type="match status" value="1"/>
</dbReference>
<dbReference type="NCBIfam" id="TIGR03447">
    <property type="entry name" value="mycothiol_MshC"/>
    <property type="match status" value="1"/>
</dbReference>
<feature type="short sequence motif" description="'HIGH' region" evidence="10">
    <location>
        <begin position="45"/>
        <end position="55"/>
    </location>
</feature>
<dbReference type="InterPro" id="IPR017812">
    <property type="entry name" value="Mycothiol_ligase_MshC"/>
</dbReference>
<dbReference type="Gene3D" id="1.20.120.640">
    <property type="entry name" value="Anticodon-binding domain of a subclass of class I aminoacyl-tRNA synthetases"/>
    <property type="match status" value="1"/>
</dbReference>
<evidence type="ECO:0000256" key="7">
    <source>
        <dbReference type="ARBA" id="ARBA00022833"/>
    </source>
</evidence>
<feature type="binding site" evidence="10">
    <location>
        <begin position="243"/>
        <end position="245"/>
    </location>
    <ligand>
        <name>L-cysteinyl-5'-AMP</name>
        <dbReference type="ChEBI" id="CHEBI:144924"/>
    </ligand>
</feature>
<dbReference type="AlphaFoldDB" id="A0A2W2B6M8"/>
<feature type="binding site" evidence="10">
    <location>
        <position position="58"/>
    </location>
    <ligand>
        <name>L-cysteinyl-5'-AMP</name>
        <dbReference type="ChEBI" id="CHEBI:144924"/>
    </ligand>
</feature>
<feature type="binding site" evidence="10">
    <location>
        <position position="250"/>
    </location>
    <ligand>
        <name>Zn(2+)</name>
        <dbReference type="ChEBI" id="CHEBI:29105"/>
    </ligand>
</feature>
<feature type="domain" description="tRNA synthetases class I catalytic" evidence="11">
    <location>
        <begin position="38"/>
        <end position="328"/>
    </location>
</feature>
<organism evidence="12 13">
    <name type="scientific">Jiangella anatolica</name>
    <dbReference type="NCBI Taxonomy" id="2670374"/>
    <lineage>
        <taxon>Bacteria</taxon>
        <taxon>Bacillati</taxon>
        <taxon>Actinomycetota</taxon>
        <taxon>Actinomycetes</taxon>
        <taxon>Jiangellales</taxon>
        <taxon>Jiangellaceae</taxon>
        <taxon>Jiangella</taxon>
    </lineage>
</organism>
<feature type="short sequence motif" description="'KMSKS' region" evidence="10">
    <location>
        <begin position="281"/>
        <end position="285"/>
    </location>
</feature>
<keyword evidence="7 10" id="KW-0862">Zinc</keyword>